<dbReference type="GO" id="GO:0005634">
    <property type="term" value="C:nucleus"/>
    <property type="evidence" value="ECO:0007669"/>
    <property type="project" value="UniProtKB-SubCell"/>
</dbReference>
<dbReference type="Proteomes" id="UP000887013">
    <property type="component" value="Unassembled WGS sequence"/>
</dbReference>
<name>A0A8X6TFD0_NEPPI</name>
<dbReference type="EMBL" id="BMAW01007623">
    <property type="protein sequence ID" value="GFT04673.1"/>
    <property type="molecule type" value="Genomic_DNA"/>
</dbReference>
<reference evidence="5" key="1">
    <citation type="submission" date="2020-08" db="EMBL/GenBank/DDBJ databases">
        <title>Multicomponent nature underlies the extraordinary mechanical properties of spider dragline silk.</title>
        <authorList>
            <person name="Kono N."/>
            <person name="Nakamura H."/>
            <person name="Mori M."/>
            <person name="Yoshida Y."/>
            <person name="Ohtoshi R."/>
            <person name="Malay A.D."/>
            <person name="Moran D.A.P."/>
            <person name="Tomita M."/>
            <person name="Numata K."/>
            <person name="Arakawa K."/>
        </authorList>
    </citation>
    <scope>NUCLEOTIDE SEQUENCE</scope>
</reference>
<sequence>MACIICLENKYAYSDIPTNLLRNKAYYPSFESQTPLTTNDIVIKKLTQVLSYFQQDLHNKMAKKKDRGKLKEEETKSPKLDDNSLFVDIGDYVPWKRETKQKYKNADPEKRES</sequence>
<keyword evidence="6" id="KW-1185">Reference proteome</keyword>
<keyword evidence="2" id="KW-0539">Nucleus</keyword>
<accession>A0A8X6TFD0</accession>
<dbReference type="AlphaFoldDB" id="A0A8X6TFD0"/>
<feature type="domain" description="RED-like N-terminal" evidence="4">
    <location>
        <begin position="1"/>
        <end position="66"/>
    </location>
</feature>
<evidence type="ECO:0000256" key="1">
    <source>
        <dbReference type="ARBA" id="ARBA00004123"/>
    </source>
</evidence>
<dbReference type="PANTHER" id="PTHR12765">
    <property type="entry name" value="RED PROTEIN IK FACTOR CYTOKINE IK"/>
    <property type="match status" value="1"/>
</dbReference>
<evidence type="ECO:0000313" key="6">
    <source>
        <dbReference type="Proteomes" id="UP000887013"/>
    </source>
</evidence>
<evidence type="ECO:0000256" key="2">
    <source>
        <dbReference type="ARBA" id="ARBA00023242"/>
    </source>
</evidence>
<dbReference type="InterPro" id="IPR039896">
    <property type="entry name" value="Red-like"/>
</dbReference>
<evidence type="ECO:0000259" key="4">
    <source>
        <dbReference type="Pfam" id="PF07808"/>
    </source>
</evidence>
<organism evidence="5 6">
    <name type="scientific">Nephila pilipes</name>
    <name type="common">Giant wood spider</name>
    <name type="synonym">Nephila maculata</name>
    <dbReference type="NCBI Taxonomy" id="299642"/>
    <lineage>
        <taxon>Eukaryota</taxon>
        <taxon>Metazoa</taxon>
        <taxon>Ecdysozoa</taxon>
        <taxon>Arthropoda</taxon>
        <taxon>Chelicerata</taxon>
        <taxon>Arachnida</taxon>
        <taxon>Araneae</taxon>
        <taxon>Araneomorphae</taxon>
        <taxon>Entelegynae</taxon>
        <taxon>Araneoidea</taxon>
        <taxon>Nephilidae</taxon>
        <taxon>Nephila</taxon>
    </lineage>
</organism>
<comment type="subcellular location">
    <subcellularLocation>
        <location evidence="1">Nucleus</location>
    </subcellularLocation>
</comment>
<protein>
    <submittedName>
        <fullName evidence="5">Protein Red</fullName>
    </submittedName>
</protein>
<feature type="region of interest" description="Disordered" evidence="3">
    <location>
        <begin position="63"/>
        <end position="84"/>
    </location>
</feature>
<gene>
    <name evidence="5" type="primary">IK</name>
    <name evidence="5" type="ORF">NPIL_223851</name>
</gene>
<dbReference type="Pfam" id="PF07808">
    <property type="entry name" value="RED_N"/>
    <property type="match status" value="1"/>
</dbReference>
<evidence type="ECO:0000313" key="5">
    <source>
        <dbReference type="EMBL" id="GFT04673.1"/>
    </source>
</evidence>
<dbReference type="InterPro" id="IPR012916">
    <property type="entry name" value="RED_N"/>
</dbReference>
<comment type="caution">
    <text evidence="5">The sequence shown here is derived from an EMBL/GenBank/DDBJ whole genome shotgun (WGS) entry which is preliminary data.</text>
</comment>
<proteinExistence type="predicted"/>
<feature type="compositionally biased region" description="Basic and acidic residues" evidence="3">
    <location>
        <begin position="69"/>
        <end position="82"/>
    </location>
</feature>
<evidence type="ECO:0000256" key="3">
    <source>
        <dbReference type="SAM" id="MobiDB-lite"/>
    </source>
</evidence>